<keyword evidence="1" id="KW-0046">Antibiotic resistance</keyword>
<dbReference type="PIRSF" id="PIRSF039020">
    <property type="entry name" value="EhpR"/>
    <property type="match status" value="1"/>
</dbReference>
<keyword evidence="4" id="KW-1185">Reference proteome</keyword>
<dbReference type="Pfam" id="PF00903">
    <property type="entry name" value="Glyoxalase"/>
    <property type="match status" value="1"/>
</dbReference>
<sequence>MFKPNSLILYVQDVAVSARFYADILAREPAESFPDFTLFSLDHDFSLGLQTRDEIFPPAQPQVGGTELCFSKATDEDVDRLYQTWRDKAVTMVTPPVRLEFGYTFVAQDPDGHRLRVCATDVSSFV</sequence>
<dbReference type="Gene3D" id="3.30.720.120">
    <property type="match status" value="1"/>
</dbReference>
<proteinExistence type="predicted"/>
<gene>
    <name evidence="3" type="ORF">FJU30_13775</name>
</gene>
<feature type="domain" description="VOC" evidence="2">
    <location>
        <begin position="3"/>
        <end position="120"/>
    </location>
</feature>
<dbReference type="PROSITE" id="PS51819">
    <property type="entry name" value="VOC"/>
    <property type="match status" value="1"/>
</dbReference>
<name>A0A5J5FYU5_9GAMM</name>
<dbReference type="InterPro" id="IPR037523">
    <property type="entry name" value="VOC_core"/>
</dbReference>
<comment type="subunit">
    <text evidence="1">Homodimer.</text>
</comment>
<dbReference type="PANTHER" id="PTHR36503">
    <property type="entry name" value="BLR2520 PROTEIN"/>
    <property type="match status" value="1"/>
</dbReference>
<evidence type="ECO:0000256" key="1">
    <source>
        <dbReference type="PIRNR" id="PIRNR039020"/>
    </source>
</evidence>
<organism evidence="3 4">
    <name type="scientific">Affinibrenneria salicis</name>
    <dbReference type="NCBI Taxonomy" id="2590031"/>
    <lineage>
        <taxon>Bacteria</taxon>
        <taxon>Pseudomonadati</taxon>
        <taxon>Pseudomonadota</taxon>
        <taxon>Gammaproteobacteria</taxon>
        <taxon>Enterobacterales</taxon>
        <taxon>Pectobacteriaceae</taxon>
        <taxon>Affinibrenneria</taxon>
    </lineage>
</organism>
<evidence type="ECO:0000313" key="3">
    <source>
        <dbReference type="EMBL" id="KAA8999400.1"/>
    </source>
</evidence>
<comment type="function">
    <text evidence="1">Required for resistance to the phenazine antibiotic.</text>
</comment>
<evidence type="ECO:0000259" key="2">
    <source>
        <dbReference type="PROSITE" id="PS51819"/>
    </source>
</evidence>
<dbReference type="RefSeq" id="WP_150435544.1">
    <property type="nucleotide sequence ID" value="NZ_VYKJ01000006.1"/>
</dbReference>
<comment type="caution">
    <text evidence="3">The sequence shown here is derived from an EMBL/GenBank/DDBJ whole genome shotgun (WGS) entry which is preliminary data.</text>
</comment>
<dbReference type="AlphaFoldDB" id="A0A5J5FYU5"/>
<evidence type="ECO:0000313" key="4">
    <source>
        <dbReference type="Proteomes" id="UP000335415"/>
    </source>
</evidence>
<accession>A0A5J5FYU5</accession>
<dbReference type="Proteomes" id="UP000335415">
    <property type="component" value="Unassembled WGS sequence"/>
</dbReference>
<dbReference type="OrthoDB" id="9806945at2"/>
<dbReference type="PANTHER" id="PTHR36503:SF1">
    <property type="entry name" value="BLR2520 PROTEIN"/>
    <property type="match status" value="1"/>
</dbReference>
<dbReference type="SUPFAM" id="SSF54593">
    <property type="entry name" value="Glyoxalase/Bleomycin resistance protein/Dihydroxybiphenyl dioxygenase"/>
    <property type="match status" value="1"/>
</dbReference>
<dbReference type="EMBL" id="VYKJ01000006">
    <property type="protein sequence ID" value="KAA8999400.1"/>
    <property type="molecule type" value="Genomic_DNA"/>
</dbReference>
<dbReference type="Gene3D" id="3.30.720.110">
    <property type="match status" value="1"/>
</dbReference>
<dbReference type="GO" id="GO:0046677">
    <property type="term" value="P:response to antibiotic"/>
    <property type="evidence" value="ECO:0007669"/>
    <property type="project" value="UniProtKB-UniRule"/>
</dbReference>
<dbReference type="GO" id="GO:0042803">
    <property type="term" value="F:protein homodimerization activity"/>
    <property type="evidence" value="ECO:0007669"/>
    <property type="project" value="UniProtKB-UniRule"/>
</dbReference>
<dbReference type="InterPro" id="IPR004360">
    <property type="entry name" value="Glyas_Fos-R_dOase_dom"/>
</dbReference>
<dbReference type="InterPro" id="IPR026275">
    <property type="entry name" value="Glyoxalase/dOase/EhpR"/>
</dbReference>
<dbReference type="InterPro" id="IPR029068">
    <property type="entry name" value="Glyas_Bleomycin-R_OHBP_Dase"/>
</dbReference>
<reference evidence="3 4" key="1">
    <citation type="submission" date="2019-09" db="EMBL/GenBank/DDBJ databases">
        <authorList>
            <person name="Li Y."/>
        </authorList>
    </citation>
    <scope>NUCLEOTIDE SEQUENCE [LARGE SCALE GENOMIC DNA]</scope>
    <source>
        <strain evidence="3 4">L3-3HA</strain>
    </source>
</reference>
<protein>
    <recommendedName>
        <fullName evidence="1">Phenazine antibiotic resistance protein</fullName>
    </recommendedName>
</protein>